<gene>
    <name evidence="1" type="ORF">AO370_1946</name>
</gene>
<reference evidence="1 2" key="1">
    <citation type="journal article" date="2016" name="Genome Biol. Evol.">
        <title>Comparative Genomic Analyses of the Moraxella catarrhalis Serosensitive and Seroresistant Lineages Demonstrate Their Independent Evolution.</title>
        <authorList>
            <person name="Earl J.P."/>
            <person name="de Vries S.P."/>
            <person name="Ahmed A."/>
            <person name="Powell E."/>
            <person name="Schultz M.P."/>
            <person name="Hermans P.W."/>
            <person name="Hill D.J."/>
            <person name="Zhou Z."/>
            <person name="Constantinidou C.I."/>
            <person name="Hu F.Z."/>
            <person name="Bootsma H.J."/>
            <person name="Ehrlich G.D."/>
        </authorList>
    </citation>
    <scope>NUCLEOTIDE SEQUENCE [LARGE SCALE GENOMIC DNA]</scope>
    <source>
        <strain evidence="1 2">F23</strain>
    </source>
</reference>
<evidence type="ECO:0000313" key="2">
    <source>
        <dbReference type="Proteomes" id="UP000078295"/>
    </source>
</evidence>
<dbReference type="AlphaFoldDB" id="A0A198WS28"/>
<proteinExistence type="predicted"/>
<accession>A0A198WS28</accession>
<protein>
    <submittedName>
        <fullName evidence="1">Uncharacterized protein</fullName>
    </submittedName>
</protein>
<comment type="caution">
    <text evidence="1">The sequence shown here is derived from an EMBL/GenBank/DDBJ whole genome shotgun (WGS) entry which is preliminary data.</text>
</comment>
<organism evidence="1 2">
    <name type="scientific">Moraxella catarrhalis</name>
    <name type="common">Branhamella catarrhalis</name>
    <dbReference type="NCBI Taxonomy" id="480"/>
    <lineage>
        <taxon>Bacteria</taxon>
        <taxon>Pseudomonadati</taxon>
        <taxon>Pseudomonadota</taxon>
        <taxon>Gammaproteobacteria</taxon>
        <taxon>Moraxellales</taxon>
        <taxon>Moraxellaceae</taxon>
        <taxon>Moraxella</taxon>
    </lineage>
</organism>
<dbReference type="Proteomes" id="UP000078295">
    <property type="component" value="Unassembled WGS sequence"/>
</dbReference>
<name>A0A198WS28_MORCA</name>
<evidence type="ECO:0000313" key="1">
    <source>
        <dbReference type="EMBL" id="OAV22658.1"/>
    </source>
</evidence>
<dbReference type="EMBL" id="LXHQ01000051">
    <property type="protein sequence ID" value="OAV22658.1"/>
    <property type="molecule type" value="Genomic_DNA"/>
</dbReference>
<sequence>MIVGFKTYLQTGNALYATAKALQKFFSKNERGQWQETIMTRNVPANEIPEDIRRKVENNRGPVDITDEVQAELHLEV</sequence>